<dbReference type="EMBL" id="BK015057">
    <property type="protein sequence ID" value="DAD89277.1"/>
    <property type="molecule type" value="Genomic_DNA"/>
</dbReference>
<protein>
    <submittedName>
        <fullName evidence="1">Uncharacterized protein</fullName>
    </submittedName>
</protein>
<evidence type="ECO:0000313" key="1">
    <source>
        <dbReference type="EMBL" id="DAD89277.1"/>
    </source>
</evidence>
<proteinExistence type="predicted"/>
<sequence length="30" mass="3288">MYKTGSGALPHRQGPGWKAGAFCVWVVRRA</sequence>
<reference evidence="1" key="1">
    <citation type="journal article" date="2021" name="Proc. Natl. Acad. Sci. U.S.A.">
        <title>A Catalog of Tens of Thousands of Viruses from Human Metagenomes Reveals Hidden Associations with Chronic Diseases.</title>
        <authorList>
            <person name="Tisza M.J."/>
            <person name="Buck C.B."/>
        </authorList>
    </citation>
    <scope>NUCLEOTIDE SEQUENCE</scope>
    <source>
        <strain evidence="1">CtTOm1</strain>
    </source>
</reference>
<name>A0A8S5N3M8_9CAUD</name>
<accession>A0A8S5N3M8</accession>
<organism evidence="1">
    <name type="scientific">Myoviridae sp. ctTOm1</name>
    <dbReference type="NCBI Taxonomy" id="2826657"/>
    <lineage>
        <taxon>Viruses</taxon>
        <taxon>Duplodnaviria</taxon>
        <taxon>Heunggongvirae</taxon>
        <taxon>Uroviricota</taxon>
        <taxon>Caudoviricetes</taxon>
    </lineage>
</organism>